<proteinExistence type="predicted"/>
<evidence type="ECO:0000256" key="1">
    <source>
        <dbReference type="ARBA" id="ARBA00004328"/>
    </source>
</evidence>
<evidence type="ECO:0000313" key="4">
    <source>
        <dbReference type="Proteomes" id="UP000467164"/>
    </source>
</evidence>
<dbReference type="SUPFAM" id="SSF56563">
    <property type="entry name" value="Major capsid protein gp5"/>
    <property type="match status" value="1"/>
</dbReference>
<dbReference type="Gene3D" id="3.30.2400.10">
    <property type="entry name" value="Major capsid protein gp5"/>
    <property type="match status" value="1"/>
</dbReference>
<reference evidence="3 4" key="1">
    <citation type="journal article" date="2019" name="Emerg. Microbes Infect.">
        <title>Comprehensive subspecies identification of 175 nontuberculous mycobacteria species based on 7547 genomic profiles.</title>
        <authorList>
            <person name="Matsumoto Y."/>
            <person name="Kinjo T."/>
            <person name="Motooka D."/>
            <person name="Nabeya D."/>
            <person name="Jung N."/>
            <person name="Uechi K."/>
            <person name="Horii T."/>
            <person name="Iida T."/>
            <person name="Fujita J."/>
            <person name="Nakamura S."/>
        </authorList>
    </citation>
    <scope>NUCLEOTIDE SEQUENCE [LARGE SCALE GENOMIC DNA]</scope>
    <source>
        <strain evidence="3 4">JCM 12657</strain>
    </source>
</reference>
<dbReference type="Pfam" id="PF05065">
    <property type="entry name" value="Phage_capsid"/>
    <property type="match status" value="1"/>
</dbReference>
<dbReference type="InterPro" id="IPR054612">
    <property type="entry name" value="Phage_capsid-like_C"/>
</dbReference>
<name>A0A7I7LBE4_9MYCO</name>
<accession>A0A7I7LBE4</accession>
<dbReference type="KEGG" id="msho:MSHO_23050"/>
<dbReference type="EMBL" id="AP022572">
    <property type="protein sequence ID" value="BBX56960.1"/>
    <property type="molecule type" value="Genomic_DNA"/>
</dbReference>
<dbReference type="Gene3D" id="3.30.2320.10">
    <property type="entry name" value="hypothetical protein PF0899 domain"/>
    <property type="match status" value="1"/>
</dbReference>
<dbReference type="NCBIfam" id="TIGR01554">
    <property type="entry name" value="major_cap_HK97"/>
    <property type="match status" value="1"/>
</dbReference>
<protein>
    <recommendedName>
        <fullName evidence="2">Phage capsid-like C-terminal domain-containing protein</fullName>
    </recommendedName>
</protein>
<feature type="domain" description="Phage capsid-like C-terminal" evidence="2">
    <location>
        <begin position="29"/>
        <end position="273"/>
    </location>
</feature>
<comment type="subcellular location">
    <subcellularLocation>
        <location evidence="1">Virion</location>
    </subcellularLocation>
</comment>
<dbReference type="InterPro" id="IPR024455">
    <property type="entry name" value="Phage_capsid"/>
</dbReference>
<gene>
    <name evidence="3" type="ORF">MSHO_23050</name>
</gene>
<organism evidence="3 4">
    <name type="scientific">Mycobacterium shottsii</name>
    <dbReference type="NCBI Taxonomy" id="133549"/>
    <lineage>
        <taxon>Bacteria</taxon>
        <taxon>Bacillati</taxon>
        <taxon>Actinomycetota</taxon>
        <taxon>Actinomycetes</taxon>
        <taxon>Mycobacteriales</taxon>
        <taxon>Mycobacteriaceae</taxon>
        <taxon>Mycobacterium</taxon>
        <taxon>Mycobacterium ulcerans group</taxon>
    </lineage>
</organism>
<evidence type="ECO:0000259" key="2">
    <source>
        <dbReference type="Pfam" id="PF05065"/>
    </source>
</evidence>
<dbReference type="AlphaFoldDB" id="A0A7I7LBE4"/>
<sequence>MTTQTTTTAEYAWRPDATTFAAADVVPEALIMQTSTVAGSIEGDKPSLHVAYVDDADAEFVAEAVEIDESDPDMSEVLVHTGKISQLIKLSTEQYNQEGTAGQLAMSVSRAIIKRADQAYISQVAPTPPAVHPPAGLLNIDNIVEGQEILGDLDALVDLIAELEAEGSMPSHIVVDPRGWAALRKLKTGIEFNSSLLGAGTTDAVPMLLSLPVLVNRWVPAYSGLLLDRTAVVSAVGPVRIASSEHQFFSSDSVALRATWRIGWNVVRPNRIGKFVINDGEPGGS</sequence>
<dbReference type="Proteomes" id="UP000467164">
    <property type="component" value="Chromosome"/>
</dbReference>
<keyword evidence="4" id="KW-1185">Reference proteome</keyword>
<evidence type="ECO:0000313" key="3">
    <source>
        <dbReference type="EMBL" id="BBX56960.1"/>
    </source>
</evidence>
<dbReference type="RefSeq" id="WP_198967281.1">
    <property type="nucleotide sequence ID" value="NZ_AP022572.1"/>
</dbReference>